<accession>A0A0H4J249</accession>
<reference evidence="1 2" key="1">
    <citation type="submission" date="2015-05" db="EMBL/GenBank/DDBJ databases">
        <authorList>
            <person name="Wang D.B."/>
            <person name="Wang M."/>
        </authorList>
    </citation>
    <scope>NUCLEOTIDE SEQUENCE [LARGE SCALE GENOMIC DNA]</scope>
</reference>
<dbReference type="RefSeq" id="YP_009225523.1">
    <property type="nucleotide sequence ID" value="NC_029094.1"/>
</dbReference>
<keyword evidence="2" id="KW-1185">Reference proteome</keyword>
<evidence type="ECO:0000313" key="2">
    <source>
        <dbReference type="Proteomes" id="UP000202763"/>
    </source>
</evidence>
<protein>
    <submittedName>
        <fullName evidence="1">Uncharacterized protein</fullName>
    </submittedName>
</protein>
<dbReference type="Proteomes" id="UP000202763">
    <property type="component" value="Segment"/>
</dbReference>
<sequence>MWGLFTNEKERQQAQLKAEHSQSNAGIKADYQLTEIKRLLLAQGNTQGQQEQQVVNMLNSLDQLLKLATAAKQTCTHTVSLCDHVVSFEMQQGKLTGIKTDKIS</sequence>
<organism evidence="1 2">
    <name type="scientific">Pseudoalteromonas phage H101</name>
    <dbReference type="NCBI Taxonomy" id="1654919"/>
    <lineage>
        <taxon>Viruses</taxon>
        <taxon>Duplodnaviria</taxon>
        <taxon>Heunggongvirae</taxon>
        <taxon>Uroviricota</taxon>
        <taxon>Caudoviricetes</taxon>
        <taxon>Shandongvirus</taxon>
        <taxon>Shandongvirus H101</taxon>
    </lineage>
</organism>
<proteinExistence type="predicted"/>
<evidence type="ECO:0000313" key="1">
    <source>
        <dbReference type="EMBL" id="AKO60990.1"/>
    </source>
</evidence>
<dbReference type="KEGG" id="vg:26796584"/>
<dbReference type="EMBL" id="KR534323">
    <property type="protein sequence ID" value="AKO60990.1"/>
    <property type="molecule type" value="Genomic_DNA"/>
</dbReference>
<dbReference type="GeneID" id="26796584"/>
<name>A0A0H4J249_9CAUD</name>